<keyword evidence="7" id="KW-0408">Iron</keyword>
<keyword evidence="18" id="KW-1185">Reference proteome</keyword>
<evidence type="ECO:0000259" key="16">
    <source>
        <dbReference type="Pfam" id="PF07715"/>
    </source>
</evidence>
<evidence type="ECO:0000256" key="11">
    <source>
        <dbReference type="ARBA" id="ARBA00023170"/>
    </source>
</evidence>
<evidence type="ECO:0000256" key="14">
    <source>
        <dbReference type="RuleBase" id="RU003357"/>
    </source>
</evidence>
<feature type="domain" description="TonB-dependent receptor-like beta-barrel" evidence="15">
    <location>
        <begin position="236"/>
        <end position="638"/>
    </location>
</feature>
<dbReference type="Gene3D" id="2.170.130.10">
    <property type="entry name" value="TonB-dependent receptor, plug domain"/>
    <property type="match status" value="1"/>
</dbReference>
<evidence type="ECO:0000256" key="12">
    <source>
        <dbReference type="ARBA" id="ARBA00023237"/>
    </source>
</evidence>
<evidence type="ECO:0000256" key="10">
    <source>
        <dbReference type="ARBA" id="ARBA00023136"/>
    </source>
</evidence>
<dbReference type="InterPro" id="IPR037066">
    <property type="entry name" value="Plug_dom_sf"/>
</dbReference>
<dbReference type="Proteomes" id="UP000295357">
    <property type="component" value="Unassembled WGS sequence"/>
</dbReference>
<dbReference type="PANTHER" id="PTHR32552:SF81">
    <property type="entry name" value="TONB-DEPENDENT OUTER MEMBRANE RECEPTOR"/>
    <property type="match status" value="1"/>
</dbReference>
<evidence type="ECO:0000256" key="9">
    <source>
        <dbReference type="ARBA" id="ARBA00023077"/>
    </source>
</evidence>
<dbReference type="PROSITE" id="PS52016">
    <property type="entry name" value="TONB_DEPENDENT_REC_3"/>
    <property type="match status" value="1"/>
</dbReference>
<sequence>MIATLLLAPAVALPPVQISGGLRAGPLLETPAAVALLDAQALAQSGPGVHLSESLGRMPGVWAADRGNAAQDLQLSVRGFGARASFGVRGLRLFVDGLPATAPDGSGSVSHFPLDAAARLELLRGPFSALHGVHSGGVLSLHTRAPQGGPTRWQGDVWAASDEQQQVRLQAEGGATSAPWRLGLAHWRSAGQRPQSQAERSLLDARWDFVPGWSARLNLQSQPAEDALGLSRAQWLSDPEGVTPAALAFNSRKTLQQQQLGLSGSWGGGWQLRSWLLGRQVWQWQALPVASQLPPSHPGGVIALERQQLGADLRHEGPVWTLGLQLDTQREQRRGYENFIGPSLGVTGTLRRDERNQALAAEVYVQGEHRLSPDLVLHTGLRLGQQRLRSQDRFLRNGDDGGRARSPVALPALGLVGSMAPQTRWFASLGQARETPTLAERAYRPDGSAGLNTALRAQRSRQAEAGLRQRGGSGERAWALEAAVFVARTSDEIVSARNSAGRSAFANAGSTRRQGLELQAQGPLPQGLEGLRWALALSSLSARVSEAYTVCGAPPCGTASLIVPAGARLPGAPARTLRLDLSTADGAPWQAGLTLSARSRLWADERNTEAAPGVALLSAWWRWQLAADSSLSLRADNLADRRHIASVIVNESNGRFYEPGPGRRLSLQLQQRW</sequence>
<keyword evidence="8" id="KW-0406">Ion transport</keyword>
<organism evidence="17 18">
    <name type="scientific">Roseateles asaccharophilus</name>
    <dbReference type="NCBI Taxonomy" id="582607"/>
    <lineage>
        <taxon>Bacteria</taxon>
        <taxon>Pseudomonadati</taxon>
        <taxon>Pseudomonadota</taxon>
        <taxon>Betaproteobacteria</taxon>
        <taxon>Burkholderiales</taxon>
        <taxon>Sphaerotilaceae</taxon>
        <taxon>Roseateles</taxon>
    </lineage>
</organism>
<dbReference type="Pfam" id="PF07715">
    <property type="entry name" value="Plug"/>
    <property type="match status" value="1"/>
</dbReference>
<dbReference type="InterPro" id="IPR036942">
    <property type="entry name" value="Beta-barrel_TonB_sf"/>
</dbReference>
<evidence type="ECO:0000259" key="15">
    <source>
        <dbReference type="Pfam" id="PF00593"/>
    </source>
</evidence>
<dbReference type="OrthoDB" id="9760620at2"/>
<keyword evidence="11 17" id="KW-0675">Receptor</keyword>
<name>A0A4R6NC67_9BURK</name>
<evidence type="ECO:0000256" key="6">
    <source>
        <dbReference type="ARBA" id="ARBA00022692"/>
    </source>
</evidence>
<dbReference type="PANTHER" id="PTHR32552">
    <property type="entry name" value="FERRICHROME IRON RECEPTOR-RELATED"/>
    <property type="match status" value="1"/>
</dbReference>
<accession>A0A4R6NC67</accession>
<reference evidence="17 18" key="1">
    <citation type="submission" date="2019-03" db="EMBL/GenBank/DDBJ databases">
        <title>Genomic Encyclopedia of Type Strains, Phase IV (KMG-IV): sequencing the most valuable type-strain genomes for metagenomic binning, comparative biology and taxonomic classification.</title>
        <authorList>
            <person name="Goeker M."/>
        </authorList>
    </citation>
    <scope>NUCLEOTIDE SEQUENCE [LARGE SCALE GENOMIC DNA]</scope>
    <source>
        <strain evidence="17 18">DSM 25082</strain>
    </source>
</reference>
<dbReference type="AlphaFoldDB" id="A0A4R6NC67"/>
<keyword evidence="10 13" id="KW-0472">Membrane</keyword>
<dbReference type="GO" id="GO:0006826">
    <property type="term" value="P:iron ion transport"/>
    <property type="evidence" value="ECO:0007669"/>
    <property type="project" value="UniProtKB-KW"/>
</dbReference>
<evidence type="ECO:0000256" key="1">
    <source>
        <dbReference type="ARBA" id="ARBA00004571"/>
    </source>
</evidence>
<evidence type="ECO:0000256" key="7">
    <source>
        <dbReference type="ARBA" id="ARBA00023004"/>
    </source>
</evidence>
<keyword evidence="6 13" id="KW-0812">Transmembrane</keyword>
<evidence type="ECO:0000313" key="17">
    <source>
        <dbReference type="EMBL" id="TDP13130.1"/>
    </source>
</evidence>
<dbReference type="Pfam" id="PF00593">
    <property type="entry name" value="TonB_dep_Rec_b-barrel"/>
    <property type="match status" value="1"/>
</dbReference>
<keyword evidence="5" id="KW-0410">Iron transport</keyword>
<proteinExistence type="inferred from homology"/>
<keyword evidence="4 13" id="KW-1134">Transmembrane beta strand</keyword>
<evidence type="ECO:0000256" key="2">
    <source>
        <dbReference type="ARBA" id="ARBA00009810"/>
    </source>
</evidence>
<dbReference type="Gene3D" id="2.40.170.20">
    <property type="entry name" value="TonB-dependent receptor, beta-barrel domain"/>
    <property type="match status" value="1"/>
</dbReference>
<keyword evidence="3 13" id="KW-0813">Transport</keyword>
<evidence type="ECO:0000313" key="18">
    <source>
        <dbReference type="Proteomes" id="UP000295357"/>
    </source>
</evidence>
<dbReference type="InterPro" id="IPR000531">
    <property type="entry name" value="Beta-barrel_TonB"/>
</dbReference>
<dbReference type="GO" id="GO:0009279">
    <property type="term" value="C:cell outer membrane"/>
    <property type="evidence" value="ECO:0007669"/>
    <property type="project" value="UniProtKB-SubCell"/>
</dbReference>
<dbReference type="RefSeq" id="WP_133602039.1">
    <property type="nucleotide sequence ID" value="NZ_JAUFPJ010000001.1"/>
</dbReference>
<evidence type="ECO:0000256" key="5">
    <source>
        <dbReference type="ARBA" id="ARBA00022496"/>
    </source>
</evidence>
<gene>
    <name evidence="17" type="ORF">DFR39_101604</name>
</gene>
<comment type="similarity">
    <text evidence="2 13 14">Belongs to the TonB-dependent receptor family.</text>
</comment>
<evidence type="ECO:0000256" key="13">
    <source>
        <dbReference type="PROSITE-ProRule" id="PRU01360"/>
    </source>
</evidence>
<evidence type="ECO:0000256" key="4">
    <source>
        <dbReference type="ARBA" id="ARBA00022452"/>
    </source>
</evidence>
<dbReference type="SUPFAM" id="SSF56935">
    <property type="entry name" value="Porins"/>
    <property type="match status" value="1"/>
</dbReference>
<keyword evidence="12 13" id="KW-0998">Cell outer membrane</keyword>
<dbReference type="InterPro" id="IPR039426">
    <property type="entry name" value="TonB-dep_rcpt-like"/>
</dbReference>
<keyword evidence="9 14" id="KW-0798">TonB box</keyword>
<dbReference type="EMBL" id="SNXE01000001">
    <property type="protein sequence ID" value="TDP13130.1"/>
    <property type="molecule type" value="Genomic_DNA"/>
</dbReference>
<evidence type="ECO:0000256" key="8">
    <source>
        <dbReference type="ARBA" id="ARBA00023065"/>
    </source>
</evidence>
<comment type="subcellular location">
    <subcellularLocation>
        <location evidence="1 13">Cell outer membrane</location>
        <topology evidence="1 13">Multi-pass membrane protein</topology>
    </subcellularLocation>
</comment>
<protein>
    <submittedName>
        <fullName evidence="17">Iron complex outermembrane receptor protein</fullName>
    </submittedName>
</protein>
<feature type="domain" description="TonB-dependent receptor plug" evidence="16">
    <location>
        <begin position="27"/>
        <end position="135"/>
    </location>
</feature>
<comment type="caution">
    <text evidence="17">The sequence shown here is derived from an EMBL/GenBank/DDBJ whole genome shotgun (WGS) entry which is preliminary data.</text>
</comment>
<evidence type="ECO:0000256" key="3">
    <source>
        <dbReference type="ARBA" id="ARBA00022448"/>
    </source>
</evidence>
<dbReference type="InterPro" id="IPR012910">
    <property type="entry name" value="Plug_dom"/>
</dbReference>